<dbReference type="GeneID" id="131805102"/>
<protein>
    <submittedName>
        <fullName evidence="4">Uncharacterized protein LOC131805102</fullName>
    </submittedName>
</protein>
<feature type="compositionally biased region" description="Basic residues" evidence="2">
    <location>
        <begin position="358"/>
        <end position="375"/>
    </location>
</feature>
<dbReference type="Proteomes" id="UP001652621">
    <property type="component" value="Unplaced"/>
</dbReference>
<evidence type="ECO:0000313" key="3">
    <source>
        <dbReference type="Proteomes" id="UP001652621"/>
    </source>
</evidence>
<feature type="coiled-coil region" evidence="1">
    <location>
        <begin position="78"/>
        <end position="105"/>
    </location>
</feature>
<organism evidence="3 4">
    <name type="scientific">Musca domestica</name>
    <name type="common">House fly</name>
    <dbReference type="NCBI Taxonomy" id="7370"/>
    <lineage>
        <taxon>Eukaryota</taxon>
        <taxon>Metazoa</taxon>
        <taxon>Ecdysozoa</taxon>
        <taxon>Arthropoda</taxon>
        <taxon>Hexapoda</taxon>
        <taxon>Insecta</taxon>
        <taxon>Pterygota</taxon>
        <taxon>Neoptera</taxon>
        <taxon>Endopterygota</taxon>
        <taxon>Diptera</taxon>
        <taxon>Brachycera</taxon>
        <taxon>Muscomorpha</taxon>
        <taxon>Muscoidea</taxon>
        <taxon>Muscidae</taxon>
        <taxon>Musca</taxon>
    </lineage>
</organism>
<proteinExistence type="predicted"/>
<dbReference type="RefSeq" id="XP_058984333.1">
    <property type="nucleotide sequence ID" value="XM_059128350.1"/>
</dbReference>
<feature type="region of interest" description="Disordered" evidence="2">
    <location>
        <begin position="165"/>
        <end position="189"/>
    </location>
</feature>
<feature type="compositionally biased region" description="Basic and acidic residues" evidence="2">
    <location>
        <begin position="379"/>
        <end position="405"/>
    </location>
</feature>
<keyword evidence="1" id="KW-0175">Coiled coil</keyword>
<feature type="region of interest" description="Disordered" evidence="2">
    <location>
        <begin position="353"/>
        <end position="461"/>
    </location>
</feature>
<feature type="compositionally biased region" description="Low complexity" evidence="2">
    <location>
        <begin position="411"/>
        <end position="461"/>
    </location>
</feature>
<name>A0ABM3VEW6_MUSDO</name>
<evidence type="ECO:0000256" key="2">
    <source>
        <dbReference type="SAM" id="MobiDB-lite"/>
    </source>
</evidence>
<evidence type="ECO:0000256" key="1">
    <source>
        <dbReference type="SAM" id="Coils"/>
    </source>
</evidence>
<keyword evidence="3" id="KW-1185">Reference proteome</keyword>
<sequence length="461" mass="49520">MNVLQAADKSAADKLLLGENKSSATETTAFINVDNMNAGNADTTKPLQRQTTDEIGEWQEVKYARPQLKRKCDSPTNYSEMNAVIRQLQDKIISLESQNKVLTAELTFLKICRLNQLANENKSNRNKCSNDATMETDYADTLPVQPVDTPPARINILSACRASEKKKDVPNATKATTQPDIPAISTESREDISSILADKGASSESPNIKHQTPHSIIMERLSSTYDAEDIKDGLLNLDINLEVLRGAIPQHDSEHWISFLKGITMNERAYGKDKAAAGIRRSTIPALSDDNGTAIYIDEDKANIIADSIQGMITAPRPQDGSINIIEQEFNIRSPLGASGSFKLSASASKELKAKTAEKKKKAPAAGDKKKKAAAPKKAAGEKKAAAKKPSDKKTAEKKKADKTKAKAAKKTGTVKAKPAKTAAKASATKPKAPKAKTAAAKPKNAAAAKKPAARKAAANK</sequence>
<gene>
    <name evidence="4" type="primary">LOC131805102</name>
</gene>
<accession>A0ABM3VEW6</accession>
<evidence type="ECO:0000313" key="4">
    <source>
        <dbReference type="RefSeq" id="XP_058984333.1"/>
    </source>
</evidence>
<reference evidence="4" key="1">
    <citation type="submission" date="2025-08" db="UniProtKB">
        <authorList>
            <consortium name="RefSeq"/>
        </authorList>
    </citation>
    <scope>IDENTIFICATION</scope>
    <source>
        <strain evidence="4">Aabys</strain>
        <tissue evidence="4">Whole body</tissue>
    </source>
</reference>